<evidence type="ECO:0000313" key="4">
    <source>
        <dbReference type="Proteomes" id="UP000807371"/>
    </source>
</evidence>
<evidence type="ECO:0000256" key="1">
    <source>
        <dbReference type="SAM" id="MobiDB-lite"/>
    </source>
</evidence>
<feature type="compositionally biased region" description="Low complexity" evidence="1">
    <location>
        <begin position="346"/>
        <end position="356"/>
    </location>
</feature>
<evidence type="ECO:0000259" key="2">
    <source>
        <dbReference type="SMART" id="SM00278"/>
    </source>
</evidence>
<dbReference type="Pfam" id="PF10531">
    <property type="entry name" value="SLBB"/>
    <property type="match status" value="1"/>
</dbReference>
<comment type="caution">
    <text evidence="3">The sequence shown here is derived from an EMBL/GenBank/DDBJ whole genome shotgun (WGS) entry which is preliminary data.</text>
</comment>
<feature type="compositionally biased region" description="Low complexity" evidence="1">
    <location>
        <begin position="39"/>
        <end position="57"/>
    </location>
</feature>
<protein>
    <submittedName>
        <fullName evidence="3">Helix-hairpin-helix domain-containing protein</fullName>
    </submittedName>
</protein>
<dbReference type="InterPro" id="IPR003583">
    <property type="entry name" value="Hlx-hairpin-Hlx_DNA-bd_motif"/>
</dbReference>
<feature type="compositionally biased region" description="Gly residues" evidence="1">
    <location>
        <begin position="435"/>
        <end position="450"/>
    </location>
</feature>
<feature type="region of interest" description="Disordered" evidence="1">
    <location>
        <begin position="1"/>
        <end position="101"/>
    </location>
</feature>
<dbReference type="SUPFAM" id="SSF47781">
    <property type="entry name" value="RuvA domain 2-like"/>
    <property type="match status" value="1"/>
</dbReference>
<feature type="compositionally biased region" description="Low complexity" evidence="1">
    <location>
        <begin position="86"/>
        <end position="101"/>
    </location>
</feature>
<feature type="compositionally biased region" description="Basic and acidic residues" evidence="1">
    <location>
        <begin position="181"/>
        <end position="197"/>
    </location>
</feature>
<keyword evidence="4" id="KW-1185">Reference proteome</keyword>
<feature type="compositionally biased region" description="Low complexity" evidence="1">
    <location>
        <begin position="200"/>
        <end position="210"/>
    </location>
</feature>
<dbReference type="SMART" id="SM00278">
    <property type="entry name" value="HhH1"/>
    <property type="match status" value="2"/>
</dbReference>
<dbReference type="Gene3D" id="1.10.150.320">
    <property type="entry name" value="Photosystem II 12 kDa extrinsic protein"/>
    <property type="match status" value="1"/>
</dbReference>
<feature type="compositionally biased region" description="Basic residues" evidence="1">
    <location>
        <begin position="17"/>
        <end position="30"/>
    </location>
</feature>
<accession>A0ABS0NI63</accession>
<dbReference type="Proteomes" id="UP000807371">
    <property type="component" value="Unassembled WGS sequence"/>
</dbReference>
<reference evidence="3 4" key="1">
    <citation type="submission" date="2020-09" db="EMBL/GenBank/DDBJ databases">
        <title>Biosynthesis of the nuclear factor of activated T cells inhibitor NFAT-133 and its congeners in Streptomyces pactum.</title>
        <authorList>
            <person name="Zhou W."/>
            <person name="Posri P."/>
            <person name="Abugrain M.E."/>
            <person name="Weisberg A.J."/>
            <person name="Chang J.H."/>
            <person name="Mahmud T."/>
        </authorList>
    </citation>
    <scope>NUCLEOTIDE SEQUENCE [LARGE SCALE GENOMIC DNA]</scope>
    <source>
        <strain evidence="3 4">ATCC 27456</strain>
    </source>
</reference>
<gene>
    <name evidence="3" type="ORF">IHE55_08335</name>
</gene>
<evidence type="ECO:0000313" key="3">
    <source>
        <dbReference type="EMBL" id="MBH5334802.1"/>
    </source>
</evidence>
<dbReference type="InterPro" id="IPR019554">
    <property type="entry name" value="Soluble_ligand-bd"/>
</dbReference>
<feature type="domain" description="Helix-hairpin-helix DNA-binding motif class 1" evidence="2">
    <location>
        <begin position="460"/>
        <end position="479"/>
    </location>
</feature>
<dbReference type="InterPro" id="IPR051675">
    <property type="entry name" value="Endo/Exo/Phosphatase_dom_1"/>
</dbReference>
<proteinExistence type="predicted"/>
<feature type="region of interest" description="Disordered" evidence="1">
    <location>
        <begin position="316"/>
        <end position="366"/>
    </location>
</feature>
<dbReference type="Pfam" id="PF12836">
    <property type="entry name" value="HHH_3"/>
    <property type="match status" value="1"/>
</dbReference>
<dbReference type="PANTHER" id="PTHR21180:SF32">
    <property type="entry name" value="ENDONUCLEASE_EXONUCLEASE_PHOSPHATASE FAMILY DOMAIN-CONTAINING PROTEIN 1"/>
    <property type="match status" value="1"/>
</dbReference>
<dbReference type="EMBL" id="JACYXC010000001">
    <property type="protein sequence ID" value="MBH5334802.1"/>
    <property type="molecule type" value="Genomic_DNA"/>
</dbReference>
<feature type="domain" description="Helix-hairpin-helix DNA-binding motif class 1" evidence="2">
    <location>
        <begin position="490"/>
        <end position="509"/>
    </location>
</feature>
<dbReference type="InterPro" id="IPR010994">
    <property type="entry name" value="RuvA_2-like"/>
</dbReference>
<name>A0ABS0NI63_9ACTN</name>
<feature type="region of interest" description="Disordered" evidence="1">
    <location>
        <begin position="146"/>
        <end position="258"/>
    </location>
</feature>
<feature type="region of interest" description="Disordered" evidence="1">
    <location>
        <begin position="424"/>
        <end position="453"/>
    </location>
</feature>
<organism evidence="3 4">
    <name type="scientific">Streptomyces pactum</name>
    <dbReference type="NCBI Taxonomy" id="68249"/>
    <lineage>
        <taxon>Bacteria</taxon>
        <taxon>Bacillati</taxon>
        <taxon>Actinomycetota</taxon>
        <taxon>Actinomycetes</taxon>
        <taxon>Kitasatosporales</taxon>
        <taxon>Streptomycetaceae</taxon>
        <taxon>Streptomyces</taxon>
    </lineage>
</organism>
<dbReference type="PANTHER" id="PTHR21180">
    <property type="entry name" value="ENDONUCLEASE/EXONUCLEASE/PHOSPHATASE FAMILY DOMAIN-CONTAINING PROTEIN 1"/>
    <property type="match status" value="1"/>
</dbReference>
<feature type="compositionally biased region" description="Low complexity" evidence="1">
    <location>
        <begin position="67"/>
        <end position="79"/>
    </location>
</feature>
<dbReference type="Gene3D" id="3.10.560.10">
    <property type="entry name" value="Outer membrane lipoprotein wza domain like"/>
    <property type="match status" value="1"/>
</dbReference>
<feature type="compositionally biased region" description="Basic and acidic residues" evidence="1">
    <location>
        <begin position="235"/>
        <end position="250"/>
    </location>
</feature>
<sequence length="512" mass="51194">MGSRSQQVIDGPVRGVTRGHRRRSGTHRLSRPTDRSPAAERAAALLGQAALPRPAGAHGAPSAADVGGTTRTGPPGAARHTLPGSPLTARRPTEAAAAAAAPGTLARFPGRADAAPAVPETVPGTAGPRAASDLVDAAVRAADLATSPPLGVGSPATGPPVRGPAGTGLHDPGADPTVIPDADRHGTARPDAVRTDVEDSTAPSSADAAAVRTDVGSGSRAGAGTGEEASALHPPPRDGDPGPVRGDPRPRSARPSGARWQRLGLAVRERTPLWWQTRFGVEPRTLAALAVVLIVAAGFATYHFWSARPETVHAPAVEGGFRPTGPAQSGGSPGEASRRFPPTSLPGAAGATAAGDRGPGDGDGRTVVVDVSGKVREPGVHRLPLGSRVADALSAAGGVRPGTDLSGLNRARVLSDGEQILVGAAPGPPPAGQASGSGPGAASGPAGGGAPVSLDTATAEQLDTLPGVGPVLAQHILDYRAEHGGFRSVEELREVPGIGDRRFAELRPLVRP</sequence>